<keyword evidence="7" id="KW-1185">Reference proteome</keyword>
<protein>
    <submittedName>
        <fullName evidence="6">OmpA family protein</fullName>
    </submittedName>
</protein>
<dbReference type="InterPro" id="IPR006664">
    <property type="entry name" value="OMP_bac"/>
</dbReference>
<evidence type="ECO:0000256" key="1">
    <source>
        <dbReference type="ARBA" id="ARBA00004442"/>
    </source>
</evidence>
<dbReference type="Gene3D" id="3.40.1520.20">
    <property type="match status" value="1"/>
</dbReference>
<feature type="region of interest" description="Disordered" evidence="4">
    <location>
        <begin position="466"/>
        <end position="486"/>
    </location>
</feature>
<gene>
    <name evidence="6" type="ORF">D2N39_03635</name>
</gene>
<dbReference type="CDD" id="cd07185">
    <property type="entry name" value="OmpA_C-like"/>
    <property type="match status" value="1"/>
</dbReference>
<dbReference type="InterPro" id="IPR006665">
    <property type="entry name" value="OmpA-like"/>
</dbReference>
<dbReference type="Gene3D" id="3.30.1330.60">
    <property type="entry name" value="OmpA-like domain"/>
    <property type="match status" value="1"/>
</dbReference>
<dbReference type="PANTHER" id="PTHR30329:SF17">
    <property type="entry name" value="LIPOPROTEIN YFIB-RELATED"/>
    <property type="match status" value="1"/>
</dbReference>
<name>A0A398BPT9_9RHOB</name>
<dbReference type="PROSITE" id="PS51123">
    <property type="entry name" value="OMPA_2"/>
    <property type="match status" value="1"/>
</dbReference>
<evidence type="ECO:0000256" key="2">
    <source>
        <dbReference type="ARBA" id="ARBA00023136"/>
    </source>
</evidence>
<evidence type="ECO:0000256" key="4">
    <source>
        <dbReference type="SAM" id="MobiDB-lite"/>
    </source>
</evidence>
<dbReference type="PANTHER" id="PTHR30329">
    <property type="entry name" value="STATOR ELEMENT OF FLAGELLAR MOTOR COMPLEX"/>
    <property type="match status" value="1"/>
</dbReference>
<proteinExistence type="predicted"/>
<evidence type="ECO:0000256" key="3">
    <source>
        <dbReference type="PROSITE-ProRule" id="PRU00473"/>
    </source>
</evidence>
<accession>A0A398BPT9</accession>
<feature type="domain" description="OmpA-like" evidence="5">
    <location>
        <begin position="369"/>
        <end position="486"/>
    </location>
</feature>
<dbReference type="PRINTS" id="PR01021">
    <property type="entry name" value="OMPADOMAIN"/>
</dbReference>
<dbReference type="GO" id="GO:0009279">
    <property type="term" value="C:cell outer membrane"/>
    <property type="evidence" value="ECO:0007669"/>
    <property type="project" value="UniProtKB-SubCell"/>
</dbReference>
<sequence length="486" mass="49073">MEVGLRKVLGIGAMALAVAGLGLWANGHQAPAMQARIAAEAAQVAEGSVHGISTMVSGRDINVAGLADSAGERDALMVALNAVPGRRVVRGELELLPAAAPFETAVFKAADGGLSASGHIPTEKARAVLVPVLGEASSGLVLASGAPEGQMAAVEAGIAALGPMILGAAEVSDGKLRVTGEVLGPAERDAVLAAVQGLPEGAVQTDLTLQDDGTPPDWTLDYSAMQGAVVTGKLPKGLDVAAVAGALGLDRIGNEAQAALIGDPAPEVPALFVALKSWMADFERLRVRIGQGGSRVEAGFGAGADPELIAGRLAEALGPDVALDIDVVTSEQAEGTERMNAATGQVERLSAGYWLPVADFAADRASCQAQAEAVLGGATVSFVTGSDRLDADALRVLNRLAAVIAPCAAVGLKAEIGGHTDATGDPLGNIGLSQRRAEAVRAALVARGVSAAMLRARGYGASMPVADNATDEGRAKNRRTTVLWSE</sequence>
<reference evidence="6 7" key="1">
    <citation type="submission" date="2018-09" db="EMBL/GenBank/DDBJ databases">
        <title>Gemmobacter lutimaris sp. nov., a marine bacterium isolated from tidal flat.</title>
        <authorList>
            <person name="Lee D.W."/>
            <person name="Yoo Y."/>
            <person name="Kim J.-J."/>
            <person name="Kim B.S."/>
        </authorList>
    </citation>
    <scope>NUCLEOTIDE SEQUENCE [LARGE SCALE GENOMIC DNA]</scope>
    <source>
        <strain evidence="6 7">YJ-T1-11</strain>
    </source>
</reference>
<dbReference type="Pfam" id="PF00691">
    <property type="entry name" value="OmpA"/>
    <property type="match status" value="1"/>
</dbReference>
<dbReference type="InterPro" id="IPR036737">
    <property type="entry name" value="OmpA-like_sf"/>
</dbReference>
<organism evidence="6 7">
    <name type="scientific">Gemmobacter lutimaris</name>
    <dbReference type="NCBI Taxonomy" id="2306023"/>
    <lineage>
        <taxon>Bacteria</taxon>
        <taxon>Pseudomonadati</taxon>
        <taxon>Pseudomonadota</taxon>
        <taxon>Alphaproteobacteria</taxon>
        <taxon>Rhodobacterales</taxon>
        <taxon>Paracoccaceae</taxon>
        <taxon>Gemmobacter</taxon>
    </lineage>
</organism>
<dbReference type="InterPro" id="IPR050330">
    <property type="entry name" value="Bact_OuterMem_StrucFunc"/>
</dbReference>
<comment type="caution">
    <text evidence="6">The sequence shown here is derived from an EMBL/GenBank/DDBJ whole genome shotgun (WGS) entry which is preliminary data.</text>
</comment>
<comment type="subcellular location">
    <subcellularLocation>
        <location evidence="1">Cell outer membrane</location>
    </subcellularLocation>
</comment>
<evidence type="ECO:0000313" key="7">
    <source>
        <dbReference type="Proteomes" id="UP000266649"/>
    </source>
</evidence>
<keyword evidence="2 3" id="KW-0472">Membrane</keyword>
<dbReference type="EMBL" id="QXXQ01000002">
    <property type="protein sequence ID" value="RID92779.1"/>
    <property type="molecule type" value="Genomic_DNA"/>
</dbReference>
<dbReference type="SUPFAM" id="SSF103088">
    <property type="entry name" value="OmpA-like"/>
    <property type="match status" value="1"/>
</dbReference>
<dbReference type="Proteomes" id="UP000266649">
    <property type="component" value="Unassembled WGS sequence"/>
</dbReference>
<evidence type="ECO:0000259" key="5">
    <source>
        <dbReference type="PROSITE" id="PS51123"/>
    </source>
</evidence>
<evidence type="ECO:0000313" key="6">
    <source>
        <dbReference type="EMBL" id="RID92779.1"/>
    </source>
</evidence>
<dbReference type="AlphaFoldDB" id="A0A398BPT9"/>